<evidence type="ECO:0000313" key="1">
    <source>
        <dbReference type="EMBL" id="MBJ7596089.1"/>
    </source>
</evidence>
<comment type="caution">
    <text evidence="2">The sequence shown here is derived from an EMBL/GenBank/DDBJ whole genome shotgun (WGS) entry which is preliminary data.</text>
</comment>
<gene>
    <name evidence="2" type="ORF">DLM65_02455</name>
    <name evidence="1" type="ORF">JF886_14765</name>
</gene>
<dbReference type="EMBL" id="QHBU01000042">
    <property type="protein sequence ID" value="PZR83191.1"/>
    <property type="molecule type" value="Genomic_DNA"/>
</dbReference>
<reference evidence="2" key="2">
    <citation type="submission" date="2018-05" db="EMBL/GenBank/DDBJ databases">
        <authorList>
            <person name="Ferrari B."/>
        </authorList>
    </citation>
    <scope>NUCLEOTIDE SEQUENCE</scope>
    <source>
        <strain evidence="2">RRmetagenome_bin12</strain>
    </source>
</reference>
<dbReference type="EMBL" id="JAEKNS010000146">
    <property type="protein sequence ID" value="MBJ7596089.1"/>
    <property type="molecule type" value="Genomic_DNA"/>
</dbReference>
<sequence length="99" mass="11678">MVQLDNGGEERRVRLRRLDDCLTILEQAHELDLTLVTAGMAEALSERVPTIREGMVIADAIEEVLRQQEPYMIQVRPEVTRRVRRRRDPFDVRLLLQRR</sequence>
<evidence type="ECO:0000313" key="4">
    <source>
        <dbReference type="Proteomes" id="UP000606991"/>
    </source>
</evidence>
<reference evidence="2 3" key="1">
    <citation type="journal article" date="2017" name="Nature">
        <title>Atmospheric trace gases support primary production in Antarctic desert surface soil.</title>
        <authorList>
            <person name="Ji M."/>
            <person name="Greening C."/>
            <person name="Vanwonterghem I."/>
            <person name="Carere C.R."/>
            <person name="Bay S.K."/>
            <person name="Steen J.A."/>
            <person name="Montgomery K."/>
            <person name="Lines T."/>
            <person name="Beardall J."/>
            <person name="van Dorst J."/>
            <person name="Snape I."/>
            <person name="Stott M.B."/>
            <person name="Hugenholtz P."/>
            <person name="Ferrari B.C."/>
        </authorList>
    </citation>
    <scope>NUCLEOTIDE SEQUENCE [LARGE SCALE GENOMIC DNA]</scope>
    <source>
        <strain evidence="2">RRmetagenome_bin12</strain>
    </source>
</reference>
<protein>
    <submittedName>
        <fullName evidence="2">Uncharacterized protein</fullName>
    </submittedName>
</protein>
<name>A0A2W6AYU2_9BACT</name>
<accession>A0A2W6AYU2</accession>
<evidence type="ECO:0000313" key="3">
    <source>
        <dbReference type="Proteomes" id="UP000248724"/>
    </source>
</evidence>
<dbReference type="AlphaFoldDB" id="A0A2W6AYU2"/>
<accession>A0A934N741</accession>
<evidence type="ECO:0000313" key="2">
    <source>
        <dbReference type="EMBL" id="PZR83191.1"/>
    </source>
</evidence>
<organism evidence="2 3">
    <name type="scientific">Candidatus Aeolococcus gillhamiae</name>
    <dbReference type="NCBI Taxonomy" id="3127015"/>
    <lineage>
        <taxon>Bacteria</taxon>
        <taxon>Bacillati</taxon>
        <taxon>Candidatus Dormiibacterota</taxon>
        <taxon>Candidatus Dormibacteria</taxon>
        <taxon>Candidatus Aeolococcales</taxon>
        <taxon>Candidatus Aeolococcaceae</taxon>
        <taxon>Candidatus Aeolococcus</taxon>
    </lineage>
</organism>
<reference evidence="1 4" key="3">
    <citation type="submission" date="2020-10" db="EMBL/GenBank/DDBJ databases">
        <title>Ca. Dormibacterota MAGs.</title>
        <authorList>
            <person name="Montgomery K."/>
        </authorList>
    </citation>
    <scope>NUCLEOTIDE SEQUENCE [LARGE SCALE GENOMIC DNA]</scope>
    <source>
        <strain evidence="1">SC8812_S17_18</strain>
    </source>
</reference>
<dbReference type="Proteomes" id="UP000606991">
    <property type="component" value="Unassembled WGS sequence"/>
</dbReference>
<dbReference type="Proteomes" id="UP000248724">
    <property type="component" value="Unassembled WGS sequence"/>
</dbReference>
<dbReference type="RefSeq" id="WP_337313802.1">
    <property type="nucleotide sequence ID" value="NZ_JAEKNS010000146.1"/>
</dbReference>
<proteinExistence type="predicted"/>